<dbReference type="WBParaSite" id="ACRNAN_scaffold6004.g24876.t1">
    <property type="protein sequence ID" value="ACRNAN_scaffold6004.g24876.t1"/>
    <property type="gene ID" value="ACRNAN_scaffold6004.g24876"/>
</dbReference>
<accession>A0A914E888</accession>
<sequence>MQSNCKNTNVQDSLAACMTTCAERKSGSFNSTVRVINGTQTITAYSFTTFVTLPNTHVTYTFHGFRVPGTNCSPCPGTFPISGTAFSDGRRVLSGSGIYNVPTSNGATQECTLTVHFTGTATVATGIHLRDNAATLTCGSTTSTVVARLDSAYPTNVVTVCE</sequence>
<dbReference type="AlphaFoldDB" id="A0A914E888"/>
<name>A0A914E888_9BILA</name>
<organism evidence="1 2">
    <name type="scientific">Acrobeloides nanus</name>
    <dbReference type="NCBI Taxonomy" id="290746"/>
    <lineage>
        <taxon>Eukaryota</taxon>
        <taxon>Metazoa</taxon>
        <taxon>Ecdysozoa</taxon>
        <taxon>Nematoda</taxon>
        <taxon>Chromadorea</taxon>
        <taxon>Rhabditida</taxon>
        <taxon>Tylenchina</taxon>
        <taxon>Cephalobomorpha</taxon>
        <taxon>Cephaloboidea</taxon>
        <taxon>Cephalobidae</taxon>
        <taxon>Acrobeloides</taxon>
    </lineage>
</organism>
<dbReference type="Proteomes" id="UP000887540">
    <property type="component" value="Unplaced"/>
</dbReference>
<evidence type="ECO:0000313" key="2">
    <source>
        <dbReference type="WBParaSite" id="ACRNAN_scaffold6004.g24876.t1"/>
    </source>
</evidence>
<protein>
    <submittedName>
        <fullName evidence="2">Uncharacterized protein</fullName>
    </submittedName>
</protein>
<reference evidence="2" key="1">
    <citation type="submission" date="2022-11" db="UniProtKB">
        <authorList>
            <consortium name="WormBaseParasite"/>
        </authorList>
    </citation>
    <scope>IDENTIFICATION</scope>
</reference>
<evidence type="ECO:0000313" key="1">
    <source>
        <dbReference type="Proteomes" id="UP000887540"/>
    </source>
</evidence>
<keyword evidence="1" id="KW-1185">Reference proteome</keyword>
<proteinExistence type="predicted"/>